<evidence type="ECO:0000259" key="14">
    <source>
        <dbReference type="PROSITE" id="PS50059"/>
    </source>
</evidence>
<evidence type="ECO:0000256" key="10">
    <source>
        <dbReference type="HAMAP-Rule" id="MF_00303"/>
    </source>
</evidence>
<evidence type="ECO:0000313" key="16">
    <source>
        <dbReference type="Proteomes" id="UP000618591"/>
    </source>
</evidence>
<dbReference type="InterPro" id="IPR027304">
    <property type="entry name" value="Trigger_fact/SurA_dom_sf"/>
</dbReference>
<dbReference type="Pfam" id="PF05698">
    <property type="entry name" value="Trigger_C"/>
    <property type="match status" value="1"/>
</dbReference>
<comment type="subcellular location">
    <subcellularLocation>
        <location evidence="10">Cytoplasm</location>
    </subcellularLocation>
    <text evidence="10">About half TF is bound to the ribosome near the polypeptide exit tunnel while the other half is free in the cytoplasm.</text>
</comment>
<dbReference type="InterPro" id="IPR008880">
    <property type="entry name" value="Trigger_fac_C"/>
</dbReference>
<evidence type="ECO:0000256" key="8">
    <source>
        <dbReference type="ARBA" id="ARBA00024849"/>
    </source>
</evidence>
<evidence type="ECO:0000256" key="13">
    <source>
        <dbReference type="SAM" id="MobiDB-lite"/>
    </source>
</evidence>
<keyword evidence="10" id="KW-0963">Cytoplasm</keyword>
<dbReference type="Gene3D" id="3.10.50.40">
    <property type="match status" value="1"/>
</dbReference>
<organism evidence="15 16">
    <name type="scientific">Sphingomonas psychrolutea</name>
    <dbReference type="NCBI Taxonomy" id="1259676"/>
    <lineage>
        <taxon>Bacteria</taxon>
        <taxon>Pseudomonadati</taxon>
        <taxon>Pseudomonadota</taxon>
        <taxon>Alphaproteobacteria</taxon>
        <taxon>Sphingomonadales</taxon>
        <taxon>Sphingomonadaceae</taxon>
        <taxon>Sphingomonas</taxon>
    </lineage>
</organism>
<evidence type="ECO:0000256" key="5">
    <source>
        <dbReference type="ARBA" id="ARBA00023110"/>
    </source>
</evidence>
<dbReference type="InterPro" id="IPR001179">
    <property type="entry name" value="PPIase_FKBP_dom"/>
</dbReference>
<dbReference type="EMBL" id="BMDW01000003">
    <property type="protein sequence ID" value="GGA38491.1"/>
    <property type="molecule type" value="Genomic_DNA"/>
</dbReference>
<evidence type="ECO:0000256" key="12">
    <source>
        <dbReference type="RuleBase" id="RU003914"/>
    </source>
</evidence>
<evidence type="ECO:0000256" key="4">
    <source>
        <dbReference type="ARBA" id="ARBA00016902"/>
    </source>
</evidence>
<evidence type="ECO:0000256" key="2">
    <source>
        <dbReference type="ARBA" id="ARBA00005464"/>
    </source>
</evidence>
<keyword evidence="5 10" id="KW-0697">Rotamase</keyword>
<dbReference type="EC" id="5.2.1.8" evidence="3 10"/>
<evidence type="ECO:0000256" key="9">
    <source>
        <dbReference type="ARBA" id="ARBA00029986"/>
    </source>
</evidence>
<keyword evidence="10 12" id="KW-0132">Cell division</keyword>
<keyword evidence="6 10" id="KW-0143">Chaperone</keyword>
<dbReference type="Gene3D" id="3.30.70.1050">
    <property type="entry name" value="Trigger factor ribosome-binding domain"/>
    <property type="match status" value="1"/>
</dbReference>
<dbReference type="SUPFAM" id="SSF54534">
    <property type="entry name" value="FKBP-like"/>
    <property type="match status" value="1"/>
</dbReference>
<evidence type="ECO:0000256" key="6">
    <source>
        <dbReference type="ARBA" id="ARBA00023186"/>
    </source>
</evidence>
<dbReference type="HAMAP" id="MF_00303">
    <property type="entry name" value="Trigger_factor_Tig"/>
    <property type="match status" value="1"/>
</dbReference>
<evidence type="ECO:0000256" key="11">
    <source>
        <dbReference type="PROSITE-ProRule" id="PRU00277"/>
    </source>
</evidence>
<feature type="domain" description="PPIase FKBP-type" evidence="14">
    <location>
        <begin position="164"/>
        <end position="246"/>
    </location>
</feature>
<comment type="function">
    <text evidence="8 10">Involved in protein export. Acts as a chaperone by maintaining the newly synthesized protein in an open conformation. Functions as a peptidyl-prolyl cis-trans isomerase.</text>
</comment>
<proteinExistence type="inferred from homology"/>
<gene>
    <name evidence="10 15" type="primary">tig</name>
    <name evidence="15" type="ORF">GCM10011395_06020</name>
</gene>
<feature type="region of interest" description="Disordered" evidence="13">
    <location>
        <begin position="441"/>
        <end position="547"/>
    </location>
</feature>
<dbReference type="PANTHER" id="PTHR30560">
    <property type="entry name" value="TRIGGER FACTOR CHAPERONE AND PEPTIDYL-PROLYL CIS/TRANS ISOMERASE"/>
    <property type="match status" value="1"/>
</dbReference>
<name>A0ABQ1G7X4_9SPHN</name>
<dbReference type="Proteomes" id="UP000618591">
    <property type="component" value="Unassembled WGS sequence"/>
</dbReference>
<dbReference type="PANTHER" id="PTHR30560:SF3">
    <property type="entry name" value="TRIGGER FACTOR-LIKE PROTEIN TIG, CHLOROPLASTIC"/>
    <property type="match status" value="1"/>
</dbReference>
<keyword evidence="10 12" id="KW-0131">Cell cycle</keyword>
<keyword evidence="16" id="KW-1185">Reference proteome</keyword>
<accession>A0ABQ1G7X4</accession>
<dbReference type="SUPFAM" id="SSF102735">
    <property type="entry name" value="Trigger factor ribosome-binding domain"/>
    <property type="match status" value="1"/>
</dbReference>
<protein>
    <recommendedName>
        <fullName evidence="4 10">Trigger factor</fullName>
        <shortName evidence="10">TF</shortName>
        <ecNumber evidence="3 10">5.2.1.8</ecNumber>
    </recommendedName>
    <alternativeName>
        <fullName evidence="9 10">PPIase</fullName>
    </alternativeName>
</protein>
<keyword evidence="7 10" id="KW-0413">Isomerase</keyword>
<dbReference type="SUPFAM" id="SSF109998">
    <property type="entry name" value="Triger factor/SurA peptide-binding domain-like"/>
    <property type="match status" value="1"/>
</dbReference>
<comment type="catalytic activity">
    <reaction evidence="1 10 11">
        <text>[protein]-peptidylproline (omega=180) = [protein]-peptidylproline (omega=0)</text>
        <dbReference type="Rhea" id="RHEA:16237"/>
        <dbReference type="Rhea" id="RHEA-COMP:10747"/>
        <dbReference type="Rhea" id="RHEA-COMP:10748"/>
        <dbReference type="ChEBI" id="CHEBI:83833"/>
        <dbReference type="ChEBI" id="CHEBI:83834"/>
        <dbReference type="EC" id="5.2.1.8"/>
    </reaction>
</comment>
<feature type="compositionally biased region" description="Basic residues" evidence="13">
    <location>
        <begin position="459"/>
        <end position="474"/>
    </location>
</feature>
<evidence type="ECO:0000313" key="15">
    <source>
        <dbReference type="EMBL" id="GGA38491.1"/>
    </source>
</evidence>
<dbReference type="InterPro" id="IPR036611">
    <property type="entry name" value="Trigger_fac_ribosome-bd_sf"/>
</dbReference>
<dbReference type="Pfam" id="PF05697">
    <property type="entry name" value="Trigger_N"/>
    <property type="match status" value="1"/>
</dbReference>
<dbReference type="InterPro" id="IPR037041">
    <property type="entry name" value="Trigger_fac_C_sf"/>
</dbReference>
<comment type="similarity">
    <text evidence="2 10 12">Belongs to the FKBP-type PPIase family. Tig subfamily.</text>
</comment>
<evidence type="ECO:0000256" key="1">
    <source>
        <dbReference type="ARBA" id="ARBA00000971"/>
    </source>
</evidence>
<reference evidence="16" key="1">
    <citation type="journal article" date="2019" name="Int. J. Syst. Evol. Microbiol.">
        <title>The Global Catalogue of Microorganisms (GCM) 10K type strain sequencing project: providing services to taxonomists for standard genome sequencing and annotation.</title>
        <authorList>
            <consortium name="The Broad Institute Genomics Platform"/>
            <consortium name="The Broad Institute Genome Sequencing Center for Infectious Disease"/>
            <person name="Wu L."/>
            <person name="Ma J."/>
        </authorList>
    </citation>
    <scope>NUCLEOTIDE SEQUENCE [LARGE SCALE GENOMIC DNA]</scope>
    <source>
        <strain evidence="16">CGMCC 1.10106</strain>
    </source>
</reference>
<evidence type="ECO:0000256" key="7">
    <source>
        <dbReference type="ARBA" id="ARBA00023235"/>
    </source>
</evidence>
<dbReference type="InterPro" id="IPR046357">
    <property type="entry name" value="PPIase_dom_sf"/>
</dbReference>
<dbReference type="Gene3D" id="1.10.3120.10">
    <property type="entry name" value="Trigger factor, C-terminal domain"/>
    <property type="match status" value="1"/>
</dbReference>
<sequence length="547" mass="59614">MQTVETLNEGLKRAYTLKITAKDIDSRVDAELKRVAPTIKMPGFRPGKVPANLVRKMHGEALMQDALNTSIQEGIQSLIAEQKLRPALQPSVRLDDGYELGKDADVTVELEVLPDVPAPAIDGLKLERLTVPADEAAVNEQLKKFADQQKRWEDAKATYKAKIGDLVVMDFLGKVGDVAFDGGTGTDMSVELGTGRLIPGFEDQVVGVKTGEERQINVTFPEDYQAKELAGKAATFDLKITAVKTAGETKIDDELATSLGLESLEQLTGLLKGQIEQELNGLTRTHMKRKLLDQLAEGHDFEVPPSMVAAEFEQIWQQLQHEATHEEDPAAALAEMEAERDDYHKIAERRVRLGLLLSEIGQANGVEVSSQEMNRLIAQAAQQYGPEDRQRFMQYIQQEPMAAAQLRAPLYEDKVVDWLFAKAEISDREVTREELEAAIESEEGFSSGTHSHDHDNHKPKGKKAAAKPAAKKAAKTSADDAHEMEAADIEPAASGDDLVEAEPVKKAATKKAPAKAKAEAGSADDVAAEAPPKKPAAKKKAAAEKAE</sequence>
<dbReference type="NCBIfam" id="TIGR00115">
    <property type="entry name" value="tig"/>
    <property type="match status" value="1"/>
</dbReference>
<dbReference type="InterPro" id="IPR005215">
    <property type="entry name" value="Trig_fac"/>
</dbReference>
<dbReference type="RefSeq" id="WP_188445390.1">
    <property type="nucleotide sequence ID" value="NZ_BMDW01000003.1"/>
</dbReference>
<dbReference type="InterPro" id="IPR008881">
    <property type="entry name" value="Trigger_fac_ribosome-bd_bac"/>
</dbReference>
<dbReference type="Pfam" id="PF00254">
    <property type="entry name" value="FKBP_C"/>
    <property type="match status" value="1"/>
</dbReference>
<evidence type="ECO:0000256" key="3">
    <source>
        <dbReference type="ARBA" id="ARBA00013194"/>
    </source>
</evidence>
<dbReference type="PROSITE" id="PS50059">
    <property type="entry name" value="FKBP_PPIASE"/>
    <property type="match status" value="1"/>
</dbReference>
<comment type="domain">
    <text evidence="10">Consists of 3 domains; the N-terminus binds the ribosome, the middle domain has PPIase activity, while the C-terminus has intrinsic chaperone activity on its own.</text>
</comment>
<comment type="caution">
    <text evidence="15">The sequence shown here is derived from an EMBL/GenBank/DDBJ whole genome shotgun (WGS) entry which is preliminary data.</text>
</comment>